<dbReference type="Proteomes" id="UP000030645">
    <property type="component" value="Unassembled WGS sequence"/>
</dbReference>
<reference evidence="2" key="1">
    <citation type="submission" date="2013-01" db="EMBL/GenBank/DDBJ databases">
        <title>Draft Genome Sequence of a Mulberry Tree, Morus notabilis C.K. Schneid.</title>
        <authorList>
            <person name="He N."/>
            <person name="Zhao S."/>
        </authorList>
    </citation>
    <scope>NUCLEOTIDE SEQUENCE</scope>
</reference>
<dbReference type="EMBL" id="KE344217">
    <property type="protein sequence ID" value="EXB54961.1"/>
    <property type="molecule type" value="Genomic_DNA"/>
</dbReference>
<keyword evidence="2" id="KW-1185">Reference proteome</keyword>
<proteinExistence type="predicted"/>
<sequence>MVNRANNYQSRRRGLGVKSLSCLILHFNFWILYKCCRLEPKGANLFGFNFVLPETSKILQILVHVPEEQKQQLVTVEIPSGESREFNLCPRDFVVGKEFDRVKEPETEATLRA</sequence>
<protein>
    <submittedName>
        <fullName evidence="1">Uncharacterized protein</fullName>
    </submittedName>
</protein>
<evidence type="ECO:0000313" key="2">
    <source>
        <dbReference type="Proteomes" id="UP000030645"/>
    </source>
</evidence>
<organism evidence="1 2">
    <name type="scientific">Morus notabilis</name>
    <dbReference type="NCBI Taxonomy" id="981085"/>
    <lineage>
        <taxon>Eukaryota</taxon>
        <taxon>Viridiplantae</taxon>
        <taxon>Streptophyta</taxon>
        <taxon>Embryophyta</taxon>
        <taxon>Tracheophyta</taxon>
        <taxon>Spermatophyta</taxon>
        <taxon>Magnoliopsida</taxon>
        <taxon>eudicotyledons</taxon>
        <taxon>Gunneridae</taxon>
        <taxon>Pentapetalae</taxon>
        <taxon>rosids</taxon>
        <taxon>fabids</taxon>
        <taxon>Rosales</taxon>
        <taxon>Moraceae</taxon>
        <taxon>Moreae</taxon>
        <taxon>Morus</taxon>
    </lineage>
</organism>
<evidence type="ECO:0000313" key="1">
    <source>
        <dbReference type="EMBL" id="EXB54961.1"/>
    </source>
</evidence>
<gene>
    <name evidence="1" type="ORF">L484_010541</name>
</gene>
<dbReference type="AlphaFoldDB" id="W9R5K6"/>
<accession>W9R5K6</accession>
<name>W9R5K6_9ROSA</name>